<keyword evidence="1" id="KW-0413">Isomerase</keyword>
<comment type="caution">
    <text evidence="1">The sequence shown here is derived from an EMBL/GenBank/DDBJ whole genome shotgun (WGS) entry which is preliminary data.</text>
</comment>
<gene>
    <name evidence="1" type="primary">TPI1</name>
    <name evidence="1" type="ORF">EV182_000791</name>
</gene>
<protein>
    <submittedName>
        <fullName evidence="1">Triosephosphate isomerase</fullName>
        <ecNumber evidence="1">5.3.1.1</ecNumber>
    </submittedName>
</protein>
<accession>A0ACC1HGT9</accession>
<name>A0ACC1HGT9_9FUNG</name>
<reference evidence="1" key="1">
    <citation type="submission" date="2022-06" db="EMBL/GenBank/DDBJ databases">
        <title>Phylogenomic reconstructions and comparative analyses of Kickxellomycotina fungi.</title>
        <authorList>
            <person name="Reynolds N.K."/>
            <person name="Stajich J.E."/>
            <person name="Barry K."/>
            <person name="Grigoriev I.V."/>
            <person name="Crous P."/>
            <person name="Smith M.E."/>
        </authorList>
    </citation>
    <scope>NUCLEOTIDE SEQUENCE</scope>
    <source>
        <strain evidence="1">RSA 2271</strain>
    </source>
</reference>
<sequence>MNGSLARNSALLETFKGSNPSNETEVVIGAPAVYLSQLVQNIPHGWEVAGENCYIENKGAYTGEISPEMLKDVGAKWVIVGHSERRSIFKESDEFIAEKVAKALQTGLKVVFCCGELLEEREADKTQEVVERQLNAVVGAISENSWKDIVIAYEPVWAIGTGKVATPEQAQEVHAAIRAFLAKNVSKNVAESTRIVYGGSVNGQNCVELAKKEDIDGFLVGGASLKPEFISIINARD</sequence>
<proteinExistence type="predicted"/>
<evidence type="ECO:0000313" key="1">
    <source>
        <dbReference type="EMBL" id="KAJ1675682.1"/>
    </source>
</evidence>
<dbReference type="EC" id="5.3.1.1" evidence="1"/>
<organism evidence="1 2">
    <name type="scientific">Spiromyces aspiralis</name>
    <dbReference type="NCBI Taxonomy" id="68401"/>
    <lineage>
        <taxon>Eukaryota</taxon>
        <taxon>Fungi</taxon>
        <taxon>Fungi incertae sedis</taxon>
        <taxon>Zoopagomycota</taxon>
        <taxon>Kickxellomycotina</taxon>
        <taxon>Kickxellomycetes</taxon>
        <taxon>Kickxellales</taxon>
        <taxon>Kickxellaceae</taxon>
        <taxon>Spiromyces</taxon>
    </lineage>
</organism>
<keyword evidence="2" id="KW-1185">Reference proteome</keyword>
<evidence type="ECO:0000313" key="2">
    <source>
        <dbReference type="Proteomes" id="UP001145114"/>
    </source>
</evidence>
<dbReference type="Proteomes" id="UP001145114">
    <property type="component" value="Unassembled WGS sequence"/>
</dbReference>
<dbReference type="EMBL" id="JAMZIH010005206">
    <property type="protein sequence ID" value="KAJ1675682.1"/>
    <property type="molecule type" value="Genomic_DNA"/>
</dbReference>